<dbReference type="InterPro" id="IPR016164">
    <property type="entry name" value="FAD-linked_Oxase-like_C"/>
</dbReference>
<keyword evidence="2" id="KW-0274">FAD</keyword>
<dbReference type="Gene3D" id="3.30.465.10">
    <property type="match status" value="1"/>
</dbReference>
<proteinExistence type="predicted"/>
<dbReference type="InterPro" id="IPR016170">
    <property type="entry name" value="Cytok_DH_C_sf"/>
</dbReference>
<keyword evidence="4" id="KW-1185">Reference proteome</keyword>
<dbReference type="InterPro" id="IPR016169">
    <property type="entry name" value="FAD-bd_PCMH_sub2"/>
</dbReference>
<gene>
    <name evidence="3" type="ORF">BDV36DRAFT_305511</name>
</gene>
<evidence type="ECO:0000256" key="1">
    <source>
        <dbReference type="ARBA" id="ARBA00022630"/>
    </source>
</evidence>
<dbReference type="Proteomes" id="UP000325395">
    <property type="component" value="Unassembled WGS sequence"/>
</dbReference>
<evidence type="ECO:0000313" key="3">
    <source>
        <dbReference type="EMBL" id="KAE8411637.1"/>
    </source>
</evidence>
<dbReference type="EMBL" id="ML735865">
    <property type="protein sequence ID" value="KAE8411637.1"/>
    <property type="molecule type" value="Genomic_DNA"/>
</dbReference>
<organism evidence="3 4">
    <name type="scientific">Aspergillus pseudocaelatus</name>
    <dbReference type="NCBI Taxonomy" id="1825620"/>
    <lineage>
        <taxon>Eukaryota</taxon>
        <taxon>Fungi</taxon>
        <taxon>Dikarya</taxon>
        <taxon>Ascomycota</taxon>
        <taxon>Pezizomycotina</taxon>
        <taxon>Eurotiomycetes</taxon>
        <taxon>Eurotiomycetidae</taxon>
        <taxon>Eurotiales</taxon>
        <taxon>Aspergillaceae</taxon>
        <taxon>Aspergillus</taxon>
        <taxon>Aspergillus subgen. Circumdati</taxon>
    </lineage>
</organism>
<keyword evidence="1" id="KW-0285">Flavoprotein</keyword>
<sequence>MSSAWARGHALTGLDPLGQENVGNSVLKVDPESAYALLAPGVSYFDFHACLVRHNLRDQVWGDVPDVGGSSVIGNMLERGAGYTPYGDHCGQEQAAHEQEPNESRQLFDYGLGPQSGILSESPLGIIVRMGIWLMPNPGGYQAYMITFPRDNDLDQIFAALQPPHQIHKYTDSNKLLTDLKLDEIAQNLTVGRWNLYRAMYGSPIIRDALYAKFYFPEDRPNDIALQTRSDTMQRTPFTTELGLLSWLPNSGHLFFSPITKITGPDAKAQDDITRRLIEEYGFDFIGKDPDSRRRAYELIQVLTAEAADRGWGEYRAHLVLIDQIAEIYSFNGNAQMK</sequence>
<evidence type="ECO:0000313" key="4">
    <source>
        <dbReference type="Proteomes" id="UP000325395"/>
    </source>
</evidence>
<reference evidence="3 4" key="1">
    <citation type="submission" date="2019-04" db="EMBL/GenBank/DDBJ databases">
        <authorList>
            <consortium name="DOE Joint Genome Institute"/>
            <person name="Mondo S."/>
            <person name="Kjaerbolling I."/>
            <person name="Vesth T."/>
            <person name="Frisvad J.C."/>
            <person name="Nybo J.L."/>
            <person name="Theobald S."/>
            <person name="Kildgaard S."/>
            <person name="Isbrandt T."/>
            <person name="Kuo A."/>
            <person name="Sato A."/>
            <person name="Lyhne E.K."/>
            <person name="Kogle M.E."/>
            <person name="Wiebenga A."/>
            <person name="Kun R.S."/>
            <person name="Lubbers R.J."/>
            <person name="Makela M.R."/>
            <person name="Barry K."/>
            <person name="Chovatia M."/>
            <person name="Clum A."/>
            <person name="Daum C."/>
            <person name="Haridas S."/>
            <person name="He G."/>
            <person name="LaButti K."/>
            <person name="Lipzen A."/>
            <person name="Riley R."/>
            <person name="Salamov A."/>
            <person name="Simmons B.A."/>
            <person name="Magnuson J.K."/>
            <person name="Henrissat B."/>
            <person name="Mortensen U.H."/>
            <person name="Larsen T.O."/>
            <person name="Devries R.P."/>
            <person name="Grigoriev I.V."/>
            <person name="Machida M."/>
            <person name="Baker S.E."/>
            <person name="Andersen M.R."/>
            <person name="Cantor M.N."/>
            <person name="Hua S.X."/>
        </authorList>
    </citation>
    <scope>NUCLEOTIDE SEQUENCE [LARGE SCALE GENOMIC DNA]</scope>
    <source>
        <strain evidence="3 4">CBS 117616</strain>
    </source>
</reference>
<protein>
    <submittedName>
        <fullName evidence="3">Uncharacterized protein</fullName>
    </submittedName>
</protein>
<dbReference type="SUPFAM" id="SSF55103">
    <property type="entry name" value="FAD-linked oxidases, C-terminal domain"/>
    <property type="match status" value="1"/>
</dbReference>
<dbReference type="SUPFAM" id="SSF56176">
    <property type="entry name" value="FAD-binding/transporter-associated domain-like"/>
    <property type="match status" value="1"/>
</dbReference>
<dbReference type="InterPro" id="IPR036318">
    <property type="entry name" value="FAD-bd_PCMH-like_sf"/>
</dbReference>
<dbReference type="Gene3D" id="3.40.462.10">
    <property type="entry name" value="FAD-linked oxidases, C-terminal domain"/>
    <property type="match status" value="1"/>
</dbReference>
<name>A0ABQ6W3A9_9EURO</name>
<accession>A0ABQ6W3A9</accession>
<evidence type="ECO:0000256" key="2">
    <source>
        <dbReference type="ARBA" id="ARBA00022827"/>
    </source>
</evidence>